<accession>A0A4D6KLS1</accession>
<evidence type="ECO:0000256" key="5">
    <source>
        <dbReference type="ARBA" id="ARBA00023125"/>
    </source>
</evidence>
<dbReference type="InterPro" id="IPR009057">
    <property type="entry name" value="Homeodomain-like_sf"/>
</dbReference>
<evidence type="ECO:0000259" key="13">
    <source>
        <dbReference type="PROSITE" id="PS50071"/>
    </source>
</evidence>
<dbReference type="AlphaFoldDB" id="A0A4D6KLS1"/>
<dbReference type="GO" id="GO:0008289">
    <property type="term" value="F:lipid binding"/>
    <property type="evidence" value="ECO:0007669"/>
    <property type="project" value="InterPro"/>
</dbReference>
<evidence type="ECO:0000256" key="8">
    <source>
        <dbReference type="ARBA" id="ARBA00023242"/>
    </source>
</evidence>
<sequence>MDFSMGAAGGSGDDKHNHNHKNSHNKSSNKGKKAYHGHNSDRTSKLEEMFRKCPHPTKSTRCQIAEELGLEPKQVKFWFQNKRTQIKTQTERTNNSIFRIENEKIRKDNLLLREAFKNIICPSCGGPSNVDEKRKRSLEQLRLENACLREEHERVSSALAKYMGKPGLDLNMNSTLMRGSSSRGPLIPRSYLKLSVAFQGEDTMFNPGSRITQMERTMMSKTAVAAKEELIRLMCTNEPIWVKSSNHQSFVLHLESYQAFFPRINHFKNSQARVESSKHSRLVRIQAMDLVEMFLNSENWANLFSTIVRKARTIEVLANGSNRSGVLLLMSEEMHVLSPLVPSRELCFLRYCEQLEERSWVIVDVSVDSTNGNKNPKYWRCPSGCMIHEVSNELCWISWIEHVEVDERIETHQLYKDIVNNNIAYGAERWLLELQRMCAKFTSVGDENMPDYDINGVIPILGGRKNMIKFSHQMVKNFYGVLNMSSKSEYLEHLAEENNNIREENNNIRIVVRKYTNPSQSNAMIIFIATTSFRLPLPSEYVFDFFRDPIKRAKWDVMCYESPVHEVARVSAGTNPSNYISIIQPLHGTTNNMGIIQESCIDDLGSYVVYSPVNVSDIKRTINGEMSIFPSGIVISKDVQSITNASSAWSSESGDSRTHSTLLTVAFQILMNGPTTMVAESKTVVNSLMTSTIQNINYALMNGSNLEL</sequence>
<dbReference type="InterPro" id="IPR001356">
    <property type="entry name" value="HD"/>
</dbReference>
<feature type="compositionally biased region" description="Basic residues" evidence="12">
    <location>
        <begin position="17"/>
        <end position="36"/>
    </location>
</feature>
<dbReference type="InterPro" id="IPR017970">
    <property type="entry name" value="Homeobox_CS"/>
</dbReference>
<dbReference type="InterPro" id="IPR042160">
    <property type="entry name" value="HD-Zip_IV"/>
</dbReference>
<dbReference type="Gene3D" id="3.30.530.20">
    <property type="match status" value="1"/>
</dbReference>
<keyword evidence="7" id="KW-0804">Transcription</keyword>
<evidence type="ECO:0000256" key="7">
    <source>
        <dbReference type="ARBA" id="ARBA00023163"/>
    </source>
</evidence>
<dbReference type="PANTHER" id="PTHR45654:SF9">
    <property type="entry name" value="HOMEOBOX-LEUCINE ZIPPER PROTEIN HDG10-RELATED"/>
    <property type="match status" value="1"/>
</dbReference>
<evidence type="ECO:0000256" key="3">
    <source>
        <dbReference type="ARBA" id="ARBA00023015"/>
    </source>
</evidence>
<feature type="domain" description="Homeobox" evidence="13">
    <location>
        <begin position="29"/>
        <end position="89"/>
    </location>
</feature>
<dbReference type="CDD" id="cd08875">
    <property type="entry name" value="START_ArGLABRA2_like"/>
    <property type="match status" value="1"/>
</dbReference>
<dbReference type="SMART" id="SM00389">
    <property type="entry name" value="HOX"/>
    <property type="match status" value="1"/>
</dbReference>
<dbReference type="EMBL" id="CP039345">
    <property type="protein sequence ID" value="QCD77383.1"/>
    <property type="molecule type" value="Genomic_DNA"/>
</dbReference>
<evidence type="ECO:0000256" key="9">
    <source>
        <dbReference type="PROSITE-ProRule" id="PRU00108"/>
    </source>
</evidence>
<dbReference type="PROSITE" id="PS50848">
    <property type="entry name" value="START"/>
    <property type="match status" value="1"/>
</dbReference>
<evidence type="ECO:0000256" key="10">
    <source>
        <dbReference type="RuleBase" id="RU000682"/>
    </source>
</evidence>
<dbReference type="Gene3D" id="1.10.10.60">
    <property type="entry name" value="Homeodomain-like"/>
    <property type="match status" value="1"/>
</dbReference>
<dbReference type="SMART" id="SM00234">
    <property type="entry name" value="START"/>
    <property type="match status" value="1"/>
</dbReference>
<evidence type="ECO:0000313" key="15">
    <source>
        <dbReference type="EMBL" id="QCD77383.1"/>
    </source>
</evidence>
<evidence type="ECO:0000256" key="2">
    <source>
        <dbReference type="ARBA" id="ARBA00006789"/>
    </source>
</evidence>
<keyword evidence="8 9" id="KW-0539">Nucleus</keyword>
<evidence type="ECO:0000313" key="16">
    <source>
        <dbReference type="Proteomes" id="UP000501690"/>
    </source>
</evidence>
<dbReference type="GO" id="GO:0000981">
    <property type="term" value="F:DNA-binding transcription factor activity, RNA polymerase II-specific"/>
    <property type="evidence" value="ECO:0007669"/>
    <property type="project" value="InterPro"/>
</dbReference>
<dbReference type="PROSITE" id="PS00027">
    <property type="entry name" value="HOMEOBOX_1"/>
    <property type="match status" value="1"/>
</dbReference>
<evidence type="ECO:0000256" key="11">
    <source>
        <dbReference type="SAM" id="Coils"/>
    </source>
</evidence>
<dbReference type="Pfam" id="PF25797">
    <property type="entry name" value="PDF2_C"/>
    <property type="match status" value="1"/>
</dbReference>
<evidence type="ECO:0000256" key="1">
    <source>
        <dbReference type="ARBA" id="ARBA00004123"/>
    </source>
</evidence>
<keyword evidence="6 9" id="KW-0371">Homeobox</keyword>
<evidence type="ECO:0000256" key="12">
    <source>
        <dbReference type="SAM" id="MobiDB-lite"/>
    </source>
</evidence>
<gene>
    <name evidence="15" type="ORF">DEO72_LG1g1006</name>
</gene>
<dbReference type="SUPFAM" id="SSF46689">
    <property type="entry name" value="Homeodomain-like"/>
    <property type="match status" value="1"/>
</dbReference>
<comment type="similarity">
    <text evidence="2">Belongs to the HD-ZIP homeobox family. Class IV subfamily.</text>
</comment>
<dbReference type="PROSITE" id="PS50071">
    <property type="entry name" value="HOMEOBOX_2"/>
    <property type="match status" value="1"/>
</dbReference>
<dbReference type="InterPro" id="IPR057993">
    <property type="entry name" value="HD-Zip_IV_C"/>
</dbReference>
<name>A0A4D6KLS1_VIGUN</name>
<dbReference type="Pfam" id="PF01852">
    <property type="entry name" value="START"/>
    <property type="match status" value="1"/>
</dbReference>
<feature type="region of interest" description="Disordered" evidence="12">
    <location>
        <begin position="1"/>
        <end position="44"/>
    </location>
</feature>
<dbReference type="Proteomes" id="UP000501690">
    <property type="component" value="Linkage Group LG1"/>
</dbReference>
<dbReference type="InterPro" id="IPR023393">
    <property type="entry name" value="START-like_dom_sf"/>
</dbReference>
<feature type="DNA-binding region" description="Homeobox" evidence="9">
    <location>
        <begin position="31"/>
        <end position="90"/>
    </location>
</feature>
<keyword evidence="4 11" id="KW-0175">Coiled coil</keyword>
<dbReference type="GO" id="GO:0003677">
    <property type="term" value="F:DNA binding"/>
    <property type="evidence" value="ECO:0007669"/>
    <property type="project" value="UniProtKB-UniRule"/>
</dbReference>
<feature type="domain" description="START" evidence="14">
    <location>
        <begin position="212"/>
        <end position="443"/>
    </location>
</feature>
<feature type="coiled-coil region" evidence="11">
    <location>
        <begin position="487"/>
        <end position="514"/>
    </location>
</feature>
<keyword evidence="3" id="KW-0805">Transcription regulation</keyword>
<comment type="subcellular location">
    <subcellularLocation>
        <location evidence="1 9 10">Nucleus</location>
    </subcellularLocation>
</comment>
<proteinExistence type="inferred from homology"/>
<dbReference type="CDD" id="cd00086">
    <property type="entry name" value="homeodomain"/>
    <property type="match status" value="1"/>
</dbReference>
<evidence type="ECO:0000259" key="14">
    <source>
        <dbReference type="PROSITE" id="PS50848"/>
    </source>
</evidence>
<keyword evidence="16" id="KW-1185">Reference proteome</keyword>
<dbReference type="PANTHER" id="PTHR45654">
    <property type="entry name" value="HOMEOBOX-LEUCINE ZIPPER PROTEIN MERISTEM L1"/>
    <property type="match status" value="1"/>
</dbReference>
<protein>
    <submittedName>
        <fullName evidence="15">Homeobox-leucine zipper protein</fullName>
    </submittedName>
</protein>
<dbReference type="Pfam" id="PF00046">
    <property type="entry name" value="Homeodomain"/>
    <property type="match status" value="1"/>
</dbReference>
<reference evidence="15 16" key="1">
    <citation type="submission" date="2019-04" db="EMBL/GenBank/DDBJ databases">
        <title>An improved genome assembly and genetic linkage map for asparagus bean, Vigna unguiculata ssp. sesquipedialis.</title>
        <authorList>
            <person name="Xia Q."/>
            <person name="Zhang R."/>
            <person name="Dong Y."/>
        </authorList>
    </citation>
    <scope>NUCLEOTIDE SEQUENCE [LARGE SCALE GENOMIC DNA]</scope>
    <source>
        <tissue evidence="15">Leaf</tissue>
    </source>
</reference>
<evidence type="ECO:0000256" key="6">
    <source>
        <dbReference type="ARBA" id="ARBA00023155"/>
    </source>
</evidence>
<dbReference type="SUPFAM" id="SSF55961">
    <property type="entry name" value="Bet v1-like"/>
    <property type="match status" value="2"/>
</dbReference>
<evidence type="ECO:0000256" key="4">
    <source>
        <dbReference type="ARBA" id="ARBA00023054"/>
    </source>
</evidence>
<organism evidence="15 16">
    <name type="scientific">Vigna unguiculata</name>
    <name type="common">Cowpea</name>
    <dbReference type="NCBI Taxonomy" id="3917"/>
    <lineage>
        <taxon>Eukaryota</taxon>
        <taxon>Viridiplantae</taxon>
        <taxon>Streptophyta</taxon>
        <taxon>Embryophyta</taxon>
        <taxon>Tracheophyta</taxon>
        <taxon>Spermatophyta</taxon>
        <taxon>Magnoliopsida</taxon>
        <taxon>eudicotyledons</taxon>
        <taxon>Gunneridae</taxon>
        <taxon>Pentapetalae</taxon>
        <taxon>rosids</taxon>
        <taxon>fabids</taxon>
        <taxon>Fabales</taxon>
        <taxon>Fabaceae</taxon>
        <taxon>Papilionoideae</taxon>
        <taxon>50 kb inversion clade</taxon>
        <taxon>NPAAA clade</taxon>
        <taxon>indigoferoid/millettioid clade</taxon>
        <taxon>Phaseoleae</taxon>
        <taxon>Vigna</taxon>
    </lineage>
</organism>
<dbReference type="InterPro" id="IPR002913">
    <property type="entry name" value="START_lipid-bd_dom"/>
</dbReference>
<keyword evidence="5 9" id="KW-0238">DNA-binding</keyword>
<dbReference type="GO" id="GO:0005634">
    <property type="term" value="C:nucleus"/>
    <property type="evidence" value="ECO:0007669"/>
    <property type="project" value="UniProtKB-SubCell"/>
</dbReference>